<dbReference type="KEGG" id="dfl:DFE_0166"/>
<evidence type="ECO:0000313" key="1">
    <source>
        <dbReference type="EMBL" id="BBD06892.1"/>
    </source>
</evidence>
<evidence type="ECO:0008006" key="3">
    <source>
        <dbReference type="Google" id="ProtNLM"/>
    </source>
</evidence>
<protein>
    <recommendedName>
        <fullName evidence="3">Lipoprotein</fullName>
    </recommendedName>
</protein>
<proteinExistence type="predicted"/>
<dbReference type="EMBL" id="AP017378">
    <property type="protein sequence ID" value="BBD06892.1"/>
    <property type="molecule type" value="Genomic_DNA"/>
</dbReference>
<reference evidence="1 2" key="1">
    <citation type="journal article" date="2018" name="Sci. Adv.">
        <title>Multi-heme cytochromes provide a pathway for survival in energy-limited environments.</title>
        <authorList>
            <person name="Deng X."/>
            <person name="Dohmae N."/>
            <person name="Nealson K.H."/>
            <person name="Hashimoto K."/>
            <person name="Okamoto A."/>
        </authorList>
    </citation>
    <scope>NUCLEOTIDE SEQUENCE [LARGE SCALE GENOMIC DNA]</scope>
    <source>
        <strain evidence="1 2">IS5</strain>
    </source>
</reference>
<organism evidence="1 2">
    <name type="scientific">Desulfovibrio ferrophilus</name>
    <dbReference type="NCBI Taxonomy" id="241368"/>
    <lineage>
        <taxon>Bacteria</taxon>
        <taxon>Pseudomonadati</taxon>
        <taxon>Thermodesulfobacteriota</taxon>
        <taxon>Desulfovibrionia</taxon>
        <taxon>Desulfovibrionales</taxon>
        <taxon>Desulfovibrionaceae</taxon>
        <taxon>Desulfovibrio</taxon>
    </lineage>
</organism>
<accession>A0A2Z6AUH9</accession>
<sequence length="169" mass="18389">MSLAGCGPKDNRITLTYAPVGQPGGCIGSVGVTSILDARQDKMLGHNQSVAFRPEGREVDQWVQQALMDEFSVRGCLVESLKEGKPRFIIGGEVHAARLVTDGMDHVLDLDVRLTLLEGDRVVLKKSYAGHWEQQIFPASREKSEALFASSLSELLGQAVSEFTTAMSQ</sequence>
<name>A0A2Z6AUH9_9BACT</name>
<keyword evidence="2" id="KW-1185">Reference proteome</keyword>
<dbReference type="AlphaFoldDB" id="A0A2Z6AUH9"/>
<dbReference type="Proteomes" id="UP000269883">
    <property type="component" value="Chromosome"/>
</dbReference>
<evidence type="ECO:0000313" key="2">
    <source>
        <dbReference type="Proteomes" id="UP000269883"/>
    </source>
</evidence>
<gene>
    <name evidence="1" type="ORF">DFE_0166</name>
</gene>